<protein>
    <submittedName>
        <fullName evidence="1">Uncharacterized protein</fullName>
    </submittedName>
</protein>
<sequence length="114" mass="12284">MSTEWGVLFHLDAVRFDAYGRALVADRKAARRMLGLLAEADAIACRSGCGAPLSCDTALILREELTSVGPDLLVNNADFATIIRKRKAVGAEEAVIVFSTYCRVGIEQIAAERA</sequence>
<name>Q0AMP1_MARMM</name>
<accession>Q0AMP1</accession>
<dbReference type="STRING" id="394221.Mmar10_2154"/>
<organism evidence="1 2">
    <name type="scientific">Maricaulis maris (strain MCS10)</name>
    <name type="common">Caulobacter maris</name>
    <dbReference type="NCBI Taxonomy" id="394221"/>
    <lineage>
        <taxon>Bacteria</taxon>
        <taxon>Pseudomonadati</taxon>
        <taxon>Pseudomonadota</taxon>
        <taxon>Alphaproteobacteria</taxon>
        <taxon>Maricaulales</taxon>
        <taxon>Maricaulaceae</taxon>
        <taxon>Maricaulis</taxon>
    </lineage>
</organism>
<reference evidence="1 2" key="1">
    <citation type="submission" date="2006-08" db="EMBL/GenBank/DDBJ databases">
        <title>Complete sequence of Maricaulis maris MCS10.</title>
        <authorList>
            <consortium name="US DOE Joint Genome Institute"/>
            <person name="Copeland A."/>
            <person name="Lucas S."/>
            <person name="Lapidus A."/>
            <person name="Barry K."/>
            <person name="Detter J.C."/>
            <person name="Glavina del Rio T."/>
            <person name="Hammon N."/>
            <person name="Israni S."/>
            <person name="Dalin E."/>
            <person name="Tice H."/>
            <person name="Pitluck S."/>
            <person name="Saunders E."/>
            <person name="Brettin T."/>
            <person name="Bruce D."/>
            <person name="Han C."/>
            <person name="Tapia R."/>
            <person name="Gilna P."/>
            <person name="Schmutz J."/>
            <person name="Larimer F."/>
            <person name="Land M."/>
            <person name="Hauser L."/>
            <person name="Kyrpides N."/>
            <person name="Mikhailova N."/>
            <person name="Viollier P."/>
            <person name="Stephens C."/>
            <person name="Richardson P."/>
        </authorList>
    </citation>
    <scope>NUCLEOTIDE SEQUENCE [LARGE SCALE GENOMIC DNA]</scope>
    <source>
        <strain evidence="1 2">MCS10</strain>
    </source>
</reference>
<dbReference type="OrthoDB" id="7631361at2"/>
<dbReference type="RefSeq" id="WP_011644091.1">
    <property type="nucleotide sequence ID" value="NC_008347.1"/>
</dbReference>
<dbReference type="AlphaFoldDB" id="Q0AMP1"/>
<dbReference type="Proteomes" id="UP000001964">
    <property type="component" value="Chromosome"/>
</dbReference>
<dbReference type="HOGENOM" id="CLU_2118095_0_0_5"/>
<dbReference type="KEGG" id="mmr:Mmar10_2154"/>
<gene>
    <name evidence="1" type="ordered locus">Mmar10_2154</name>
</gene>
<evidence type="ECO:0000313" key="2">
    <source>
        <dbReference type="Proteomes" id="UP000001964"/>
    </source>
</evidence>
<keyword evidence="2" id="KW-1185">Reference proteome</keyword>
<dbReference type="EMBL" id="CP000449">
    <property type="protein sequence ID" value="ABI66446.1"/>
    <property type="molecule type" value="Genomic_DNA"/>
</dbReference>
<evidence type="ECO:0000313" key="1">
    <source>
        <dbReference type="EMBL" id="ABI66446.1"/>
    </source>
</evidence>
<proteinExistence type="predicted"/>